<dbReference type="AlphaFoldDB" id="A0AA39TT37"/>
<dbReference type="RefSeq" id="XP_060339140.1">
    <property type="nucleotide sequence ID" value="XM_060469061.1"/>
</dbReference>
<accession>A0AA39TT37</accession>
<proteinExistence type="predicted"/>
<dbReference type="EMBL" id="JAUEPS010000001">
    <property type="protein sequence ID" value="KAK0469347.1"/>
    <property type="molecule type" value="Genomic_DNA"/>
</dbReference>
<keyword evidence="3" id="KW-1185">Reference proteome</keyword>
<dbReference type="GeneID" id="85352609"/>
<comment type="caution">
    <text evidence="2">The sequence shown here is derived from an EMBL/GenBank/DDBJ whole genome shotgun (WGS) entry which is preliminary data.</text>
</comment>
<organism evidence="2 3">
    <name type="scientific">Armillaria tabescens</name>
    <name type="common">Ringless honey mushroom</name>
    <name type="synonym">Agaricus tabescens</name>
    <dbReference type="NCBI Taxonomy" id="1929756"/>
    <lineage>
        <taxon>Eukaryota</taxon>
        <taxon>Fungi</taxon>
        <taxon>Dikarya</taxon>
        <taxon>Basidiomycota</taxon>
        <taxon>Agaricomycotina</taxon>
        <taxon>Agaricomycetes</taxon>
        <taxon>Agaricomycetidae</taxon>
        <taxon>Agaricales</taxon>
        <taxon>Marasmiineae</taxon>
        <taxon>Physalacriaceae</taxon>
        <taxon>Desarmillaria</taxon>
    </lineage>
</organism>
<evidence type="ECO:0000256" key="1">
    <source>
        <dbReference type="SAM" id="SignalP"/>
    </source>
</evidence>
<keyword evidence="1" id="KW-0732">Signal</keyword>
<reference evidence="2" key="1">
    <citation type="submission" date="2023-06" db="EMBL/GenBank/DDBJ databases">
        <authorList>
            <consortium name="Lawrence Berkeley National Laboratory"/>
            <person name="Ahrendt S."/>
            <person name="Sahu N."/>
            <person name="Indic B."/>
            <person name="Wong-Bajracharya J."/>
            <person name="Merenyi Z."/>
            <person name="Ke H.-M."/>
            <person name="Monk M."/>
            <person name="Kocsube S."/>
            <person name="Drula E."/>
            <person name="Lipzen A."/>
            <person name="Balint B."/>
            <person name="Henrissat B."/>
            <person name="Andreopoulos B."/>
            <person name="Martin F.M."/>
            <person name="Harder C.B."/>
            <person name="Rigling D."/>
            <person name="Ford K.L."/>
            <person name="Foster G.D."/>
            <person name="Pangilinan J."/>
            <person name="Papanicolaou A."/>
            <person name="Barry K."/>
            <person name="LaButti K."/>
            <person name="Viragh M."/>
            <person name="Koriabine M."/>
            <person name="Yan M."/>
            <person name="Riley R."/>
            <person name="Champramary S."/>
            <person name="Plett K.L."/>
            <person name="Tsai I.J."/>
            <person name="Slot J."/>
            <person name="Sipos G."/>
            <person name="Plett J."/>
            <person name="Nagy L.G."/>
            <person name="Grigoriev I.V."/>
        </authorList>
    </citation>
    <scope>NUCLEOTIDE SEQUENCE</scope>
    <source>
        <strain evidence="2">CCBAS 213</strain>
    </source>
</reference>
<evidence type="ECO:0000313" key="3">
    <source>
        <dbReference type="Proteomes" id="UP001175211"/>
    </source>
</evidence>
<sequence length="134" mass="15877">MRFSVVAFIPLAVLVGPALSGTVQTRGDYDGKVDYNDKYHKDNDREFGDHKDDRGWKNGKYTPYSTGFIKKDTFEIDCKKHGCKDDYKCHTCQIYSEEEEAEEFIKYYDDKYDGKHDDKYGRKYYDSSCWNVYY</sequence>
<feature type="chain" id="PRO_5041389232" evidence="1">
    <location>
        <begin position="21"/>
        <end position="134"/>
    </location>
</feature>
<gene>
    <name evidence="2" type="ORF">EV420DRAFT_1472594</name>
</gene>
<name>A0AA39TT37_ARMTA</name>
<dbReference type="Proteomes" id="UP001175211">
    <property type="component" value="Unassembled WGS sequence"/>
</dbReference>
<feature type="signal peptide" evidence="1">
    <location>
        <begin position="1"/>
        <end position="20"/>
    </location>
</feature>
<protein>
    <submittedName>
        <fullName evidence="2">Uncharacterized protein</fullName>
    </submittedName>
</protein>
<evidence type="ECO:0000313" key="2">
    <source>
        <dbReference type="EMBL" id="KAK0469347.1"/>
    </source>
</evidence>